<dbReference type="InterPro" id="IPR023058">
    <property type="entry name" value="PPIase_PpiC_CS"/>
</dbReference>
<keyword evidence="5" id="KW-1133">Transmembrane helix</keyword>
<comment type="similarity">
    <text evidence="8">Belongs to the PpiD chaperone family.</text>
</comment>
<keyword evidence="3" id="KW-0997">Cell inner membrane</keyword>
<keyword evidence="2" id="KW-1003">Cell membrane</keyword>
<dbReference type="GO" id="GO:0005886">
    <property type="term" value="C:plasma membrane"/>
    <property type="evidence" value="ECO:0007669"/>
    <property type="project" value="UniProtKB-SubCell"/>
</dbReference>
<keyword evidence="11" id="KW-0697">Rotamase</keyword>
<evidence type="ECO:0000256" key="8">
    <source>
        <dbReference type="ARBA" id="ARBA00038408"/>
    </source>
</evidence>
<evidence type="ECO:0000256" key="4">
    <source>
        <dbReference type="ARBA" id="ARBA00022692"/>
    </source>
</evidence>
<dbReference type="Pfam" id="PF00639">
    <property type="entry name" value="Rotamase"/>
    <property type="match status" value="1"/>
</dbReference>
<comment type="caution">
    <text evidence="13">The sequence shown here is derived from an EMBL/GenBank/DDBJ whole genome shotgun (WGS) entry which is preliminary data.</text>
</comment>
<dbReference type="GO" id="GO:0003755">
    <property type="term" value="F:peptidyl-prolyl cis-trans isomerase activity"/>
    <property type="evidence" value="ECO:0007669"/>
    <property type="project" value="UniProtKB-KW"/>
</dbReference>
<keyword evidence="11" id="KW-0413">Isomerase</keyword>
<evidence type="ECO:0000256" key="2">
    <source>
        <dbReference type="ARBA" id="ARBA00022475"/>
    </source>
</evidence>
<dbReference type="InterPro" id="IPR046357">
    <property type="entry name" value="PPIase_dom_sf"/>
</dbReference>
<reference evidence="13" key="1">
    <citation type="journal article" date="2020" name="mSystems">
        <title>Genome- and Community-Level Interaction Insights into Carbon Utilization and Element Cycling Functions of Hydrothermarchaeota in Hydrothermal Sediment.</title>
        <authorList>
            <person name="Zhou Z."/>
            <person name="Liu Y."/>
            <person name="Xu W."/>
            <person name="Pan J."/>
            <person name="Luo Z.H."/>
            <person name="Li M."/>
        </authorList>
    </citation>
    <scope>NUCLEOTIDE SEQUENCE [LARGE SCALE GENOMIC DNA]</scope>
    <source>
        <strain evidence="13">SpSt-464</strain>
    </source>
</reference>
<dbReference type="SUPFAM" id="SSF109998">
    <property type="entry name" value="Triger factor/SurA peptide-binding domain-like"/>
    <property type="match status" value="1"/>
</dbReference>
<dbReference type="PROSITE" id="PS01096">
    <property type="entry name" value="PPIC_PPIASE_1"/>
    <property type="match status" value="1"/>
</dbReference>
<dbReference type="AlphaFoldDB" id="A0A7C3N8B8"/>
<evidence type="ECO:0000259" key="12">
    <source>
        <dbReference type="PROSITE" id="PS50198"/>
    </source>
</evidence>
<dbReference type="InterPro" id="IPR027304">
    <property type="entry name" value="Trigger_fact/SurA_dom_sf"/>
</dbReference>
<dbReference type="Pfam" id="PF13623">
    <property type="entry name" value="SurA_N_2"/>
    <property type="match status" value="1"/>
</dbReference>
<dbReference type="Gene3D" id="3.10.50.40">
    <property type="match status" value="2"/>
</dbReference>
<dbReference type="PROSITE" id="PS50198">
    <property type="entry name" value="PPIC_PPIASE_2"/>
    <property type="match status" value="1"/>
</dbReference>
<organism evidence="13">
    <name type="scientific">candidate division WOR-3 bacterium</name>
    <dbReference type="NCBI Taxonomy" id="2052148"/>
    <lineage>
        <taxon>Bacteria</taxon>
        <taxon>Bacteria division WOR-3</taxon>
    </lineage>
</organism>
<evidence type="ECO:0000256" key="5">
    <source>
        <dbReference type="ARBA" id="ARBA00022989"/>
    </source>
</evidence>
<dbReference type="SUPFAM" id="SSF54534">
    <property type="entry name" value="FKBP-like"/>
    <property type="match status" value="1"/>
</dbReference>
<evidence type="ECO:0000256" key="10">
    <source>
        <dbReference type="ARBA" id="ARBA00042775"/>
    </source>
</evidence>
<evidence type="ECO:0000256" key="1">
    <source>
        <dbReference type="ARBA" id="ARBA00004382"/>
    </source>
</evidence>
<keyword evidence="6" id="KW-0472">Membrane</keyword>
<dbReference type="PANTHER" id="PTHR47529">
    <property type="entry name" value="PEPTIDYL-PROLYL CIS-TRANS ISOMERASE D"/>
    <property type="match status" value="1"/>
</dbReference>
<dbReference type="EMBL" id="DSTT01000002">
    <property type="protein sequence ID" value="HFK23464.1"/>
    <property type="molecule type" value="Genomic_DNA"/>
</dbReference>
<gene>
    <name evidence="13" type="ORF">ENS15_02255</name>
</gene>
<evidence type="ECO:0000256" key="7">
    <source>
        <dbReference type="ARBA" id="ARBA00023186"/>
    </source>
</evidence>
<evidence type="ECO:0000256" key="6">
    <source>
        <dbReference type="ARBA" id="ARBA00023136"/>
    </source>
</evidence>
<evidence type="ECO:0000313" key="13">
    <source>
        <dbReference type="EMBL" id="HFK23464.1"/>
    </source>
</evidence>
<evidence type="ECO:0000256" key="3">
    <source>
        <dbReference type="ARBA" id="ARBA00022519"/>
    </source>
</evidence>
<accession>A0A7C3N8B8</accession>
<evidence type="ECO:0000256" key="11">
    <source>
        <dbReference type="PROSITE-ProRule" id="PRU00278"/>
    </source>
</evidence>
<dbReference type="PANTHER" id="PTHR47529:SF1">
    <property type="entry name" value="PERIPLASMIC CHAPERONE PPID"/>
    <property type="match status" value="1"/>
</dbReference>
<comment type="subcellular location">
    <subcellularLocation>
        <location evidence="1">Cell inner membrane</location>
        <topology evidence="1">Single-pass type II membrane protein</topology>
        <orientation evidence="1">Periplasmic side</orientation>
    </subcellularLocation>
</comment>
<sequence length="592" mass="68863">MMSKLRKNMTIVFVIVILSFVLFIFLDWGMNLASSNNPEKGNFIGKVNKTKITYNQLNDQFLKLRKTYLANSNRTSLDQQTENELLDQAFNQLVTKTIFDDIIKKYNYNVDRQEILDILYNVPPQEIKNDERFYKEGKFDYQLYKQIIDDPNNAEFKISYYNQIVENLPKVKIQSDLVSGIKIQNDEIGRLIKLNETKVQVEYVVVPTIIDVPPTVSDEEAKEYFDNKKYIFEKNREVVLSYIEISKNPSTEDILNAKENIEGLRNDIINGNLTFEKAAQLYSDDYGSAVNGGSLGYFKKGQMVKEFEDAAFGLKVNEISAPVKTVFGWHLIRVEDIKRDSIIKASHILIRTLPSYETVSSIKQRCDNLLNKIKEKGLEKVAESESLKVFTTKPFDPEDGYIPDFDNPQRIINFVNSSKEGDVKVIELSDRFVIARIDKKNISKDVKFEDVKEQVKNYMIGKKRKILSALKLSKYVERISNENISLENFAKKNKLIYHKTGFQTISEKLLDVDNQYQFFGAIFAAAPQKVYYLTGENNGYIFRVLKIEEPSKEKMQDYYVKYFQALHQAKQQSVINDWMNQLRKKYSVTDYR</sequence>
<evidence type="ECO:0000256" key="9">
    <source>
        <dbReference type="ARBA" id="ARBA00040743"/>
    </source>
</evidence>
<keyword evidence="7" id="KW-0143">Chaperone</keyword>
<feature type="domain" description="PpiC" evidence="12">
    <location>
        <begin position="235"/>
        <end position="336"/>
    </location>
</feature>
<proteinExistence type="inferred from homology"/>
<keyword evidence="4" id="KW-0812">Transmembrane</keyword>
<dbReference type="InterPro" id="IPR000297">
    <property type="entry name" value="PPIase_PpiC"/>
</dbReference>
<dbReference type="InterPro" id="IPR052029">
    <property type="entry name" value="PpiD_chaperone"/>
</dbReference>
<name>A0A7C3N8B8_UNCW3</name>
<protein>
    <recommendedName>
        <fullName evidence="9">Periplasmic chaperone PpiD</fullName>
    </recommendedName>
    <alternativeName>
        <fullName evidence="10">Periplasmic folding chaperone</fullName>
    </alternativeName>
</protein>